<organism evidence="3 4">
    <name type="scientific">Candidatus Azambacteria bacterium GW2011_GWB1_42_17</name>
    <dbReference type="NCBI Taxonomy" id="1618615"/>
    <lineage>
        <taxon>Bacteria</taxon>
        <taxon>Candidatus Azamiibacteriota</taxon>
    </lineage>
</organism>
<protein>
    <submittedName>
        <fullName evidence="3">Pili biogenesis protein ATPase</fullName>
    </submittedName>
</protein>
<comment type="caution">
    <text evidence="3">The sequence shown here is derived from an EMBL/GenBank/DDBJ whole genome shotgun (WGS) entry which is preliminary data.</text>
</comment>
<sequence length="356" mass="39712">MDYKEKLNELLLITAKQNSSDLHIAVGRKPTIRVDSVLVPIAKESILTKTDAEGLVLALLTDEQKNEFLVKKQLDFSYSLEDKARFRVNVYFQRGFMAAAMRLIPAQVKTLEELNLPPLLHDFTKLNQGFVLVVGPAGHGKSTTLAALLDEVNHKRTDHIITVEDPIEYLFSQDRCIISQREVGLDTLSFHDALRSVLRQDPDVIMIGEVRDPETMATAMTAAETGHLVFSTMHTNSASQTIDRIIDSFPPNQQGQVISQLASTLVAVISERLIPRLGGGRIPAMEVMIANPAIRNLIREKKIYQIDLVIETSVQEGMMSLNRSLVSLVKRKEISLEQAQSHSLNPGELTILLERS</sequence>
<dbReference type="PROSITE" id="PS00662">
    <property type="entry name" value="T2SP_E"/>
    <property type="match status" value="1"/>
</dbReference>
<gene>
    <name evidence="3" type="ORF">UV07_C0018G0009</name>
</gene>
<comment type="similarity">
    <text evidence="1">Belongs to the GSP E family.</text>
</comment>
<accession>A0A0G0Z5H9</accession>
<dbReference type="PANTHER" id="PTHR30486">
    <property type="entry name" value="TWITCHING MOTILITY PROTEIN PILT"/>
    <property type="match status" value="1"/>
</dbReference>
<dbReference type="SUPFAM" id="SSF52540">
    <property type="entry name" value="P-loop containing nucleoside triphosphate hydrolases"/>
    <property type="match status" value="1"/>
</dbReference>
<dbReference type="PATRIC" id="fig|1618615.3.peg.483"/>
<evidence type="ECO:0000256" key="1">
    <source>
        <dbReference type="ARBA" id="ARBA00006611"/>
    </source>
</evidence>
<evidence type="ECO:0000259" key="2">
    <source>
        <dbReference type="PROSITE" id="PS00662"/>
    </source>
</evidence>
<dbReference type="Proteomes" id="UP000033986">
    <property type="component" value="Unassembled WGS sequence"/>
</dbReference>
<dbReference type="AlphaFoldDB" id="A0A0G0Z5H9"/>
<dbReference type="Gene3D" id="3.40.50.300">
    <property type="entry name" value="P-loop containing nucleotide triphosphate hydrolases"/>
    <property type="match status" value="1"/>
</dbReference>
<proteinExistence type="inferred from homology"/>
<reference evidence="3 4" key="1">
    <citation type="journal article" date="2015" name="Nature">
        <title>rRNA introns, odd ribosomes, and small enigmatic genomes across a large radiation of phyla.</title>
        <authorList>
            <person name="Brown C.T."/>
            <person name="Hug L.A."/>
            <person name="Thomas B.C."/>
            <person name="Sharon I."/>
            <person name="Castelle C.J."/>
            <person name="Singh A."/>
            <person name="Wilkins M.J."/>
            <person name="Williams K.H."/>
            <person name="Banfield J.F."/>
        </authorList>
    </citation>
    <scope>NUCLEOTIDE SEQUENCE [LARGE SCALE GENOMIC DNA]</scope>
</reference>
<dbReference type="GO" id="GO:0005524">
    <property type="term" value="F:ATP binding"/>
    <property type="evidence" value="ECO:0007669"/>
    <property type="project" value="InterPro"/>
</dbReference>
<evidence type="ECO:0000313" key="3">
    <source>
        <dbReference type="EMBL" id="KKS43954.1"/>
    </source>
</evidence>
<dbReference type="GO" id="GO:0016887">
    <property type="term" value="F:ATP hydrolysis activity"/>
    <property type="evidence" value="ECO:0007669"/>
    <property type="project" value="InterPro"/>
</dbReference>
<name>A0A0G0Z5H9_9BACT</name>
<feature type="domain" description="Bacterial type II secretion system protein E" evidence="2">
    <location>
        <begin position="198"/>
        <end position="212"/>
    </location>
</feature>
<dbReference type="EMBL" id="LCDB01000018">
    <property type="protein sequence ID" value="KKS43954.1"/>
    <property type="molecule type" value="Genomic_DNA"/>
</dbReference>
<dbReference type="Pfam" id="PF00437">
    <property type="entry name" value="T2SSE"/>
    <property type="match status" value="1"/>
</dbReference>
<dbReference type="InterPro" id="IPR001482">
    <property type="entry name" value="T2SS/T4SS_dom"/>
</dbReference>
<dbReference type="CDD" id="cd01131">
    <property type="entry name" value="PilT"/>
    <property type="match status" value="1"/>
</dbReference>
<dbReference type="InterPro" id="IPR006321">
    <property type="entry name" value="PilT/PilU"/>
</dbReference>
<evidence type="ECO:0000313" key="4">
    <source>
        <dbReference type="Proteomes" id="UP000033986"/>
    </source>
</evidence>
<dbReference type="PANTHER" id="PTHR30486:SF16">
    <property type="entry name" value="TWITCHING MOTILITY PROTEIN PILT"/>
    <property type="match status" value="1"/>
</dbReference>
<dbReference type="Gene3D" id="3.30.450.90">
    <property type="match status" value="1"/>
</dbReference>
<dbReference type="InterPro" id="IPR050921">
    <property type="entry name" value="T4SS_GSP_E_ATPase"/>
</dbReference>
<dbReference type="InterPro" id="IPR027417">
    <property type="entry name" value="P-loop_NTPase"/>
</dbReference>
<dbReference type="NCBIfam" id="TIGR01420">
    <property type="entry name" value="pilT_fam"/>
    <property type="match status" value="1"/>
</dbReference>